<dbReference type="EC" id="1.5.1.39" evidence="4"/>
<evidence type="ECO:0000313" key="5">
    <source>
        <dbReference type="Proteomes" id="UP000361836"/>
    </source>
</evidence>
<reference evidence="4 5" key="1">
    <citation type="submission" date="2019-10" db="EMBL/GenBank/DDBJ databases">
        <authorList>
            <person name="Wolf R A."/>
        </authorList>
    </citation>
    <scope>NUCLEOTIDE SEQUENCE [LARGE SCALE GENOMIC DNA]</scope>
    <source>
        <strain evidence="4">Collinsella_aerofaciens_MC2</strain>
    </source>
</reference>
<evidence type="ECO:0000259" key="3">
    <source>
        <dbReference type="Pfam" id="PF00881"/>
    </source>
</evidence>
<gene>
    <name evidence="4" type="primary">nfrA2_2</name>
    <name evidence="4" type="ORF">KCJAJFAP_02043</name>
</gene>
<organism evidence="4 5">
    <name type="scientific">Collinsella aerofaciens</name>
    <dbReference type="NCBI Taxonomy" id="74426"/>
    <lineage>
        <taxon>Bacteria</taxon>
        <taxon>Bacillati</taxon>
        <taxon>Actinomycetota</taxon>
        <taxon>Coriobacteriia</taxon>
        <taxon>Coriobacteriales</taxon>
        <taxon>Coriobacteriaceae</taxon>
        <taxon>Collinsella</taxon>
    </lineage>
</organism>
<dbReference type="InterPro" id="IPR000415">
    <property type="entry name" value="Nitroreductase-like"/>
</dbReference>
<keyword evidence="5" id="KW-1185">Reference proteome</keyword>
<dbReference type="RefSeq" id="WP_152076199.1">
    <property type="nucleotide sequence ID" value="NZ_CAAKNU010000031.1"/>
</dbReference>
<feature type="domain" description="Nitroreductase" evidence="3">
    <location>
        <begin position="9"/>
        <end position="70"/>
    </location>
</feature>
<dbReference type="AlphaFoldDB" id="A0A5K1IT02"/>
<dbReference type="GO" id="GO:0008752">
    <property type="term" value="F:FMN reductase [NAD(P)H] activity"/>
    <property type="evidence" value="ECO:0007669"/>
    <property type="project" value="UniProtKB-EC"/>
</dbReference>
<evidence type="ECO:0000256" key="2">
    <source>
        <dbReference type="ARBA" id="ARBA00023002"/>
    </source>
</evidence>
<dbReference type="SUPFAM" id="SSF55469">
    <property type="entry name" value="FMN-dependent nitroreductase-like"/>
    <property type="match status" value="1"/>
</dbReference>
<dbReference type="InterPro" id="IPR029479">
    <property type="entry name" value="Nitroreductase"/>
</dbReference>
<protein>
    <submittedName>
        <fullName evidence="4">FMN reductase [NAD(P)H]</fullName>
        <ecNumber evidence="4">1.5.1.39</ecNumber>
    </submittedName>
</protein>
<dbReference type="Pfam" id="PF00881">
    <property type="entry name" value="Nitroreductase"/>
    <property type="match status" value="1"/>
</dbReference>
<evidence type="ECO:0000313" key="4">
    <source>
        <dbReference type="EMBL" id="VWL91843.1"/>
    </source>
</evidence>
<name>A0A5K1IT02_9ACTN</name>
<comment type="similarity">
    <text evidence="1">Belongs to the nitroreductase family.</text>
</comment>
<sequence length="175" mass="19022">METIEALIHRRSCRKYSDRPVEAEKLARILEAGQYAPSGMGRQPVTFVAVTDPATVERLSQLNAQVMGSEGDPFYGAKTVVVVLVDRSVPTHLEDGSLAMGNLLNAAYALGVDSCWIHRAHEVFDSPEGLELLAKWGLPADGSLRGVGNCILGYAEDVLSQAKPRRDNVVYVPPF</sequence>
<keyword evidence="2 4" id="KW-0560">Oxidoreductase</keyword>
<dbReference type="PANTHER" id="PTHR43673">
    <property type="entry name" value="NAD(P)H NITROREDUCTASE YDGI-RELATED"/>
    <property type="match status" value="1"/>
</dbReference>
<accession>A0A5K1IT02</accession>
<dbReference type="Gene3D" id="3.40.109.10">
    <property type="entry name" value="NADH Oxidase"/>
    <property type="match status" value="1"/>
</dbReference>
<proteinExistence type="inferred from homology"/>
<evidence type="ECO:0000256" key="1">
    <source>
        <dbReference type="ARBA" id="ARBA00007118"/>
    </source>
</evidence>
<dbReference type="EMBL" id="CABWIE010000010">
    <property type="protein sequence ID" value="VWL91843.1"/>
    <property type="molecule type" value="Genomic_DNA"/>
</dbReference>
<dbReference type="PANTHER" id="PTHR43673:SF10">
    <property type="entry name" value="NADH DEHYDROGENASE_NAD(P)H NITROREDUCTASE XCC3605-RELATED"/>
    <property type="match status" value="1"/>
</dbReference>
<dbReference type="Proteomes" id="UP000361836">
    <property type="component" value="Unassembled WGS sequence"/>
</dbReference>